<protein>
    <recommendedName>
        <fullName evidence="1">Cip1-like core domain-containing protein</fullName>
    </recommendedName>
</protein>
<keyword evidence="3" id="KW-1185">Reference proteome</keyword>
<dbReference type="InterPro" id="IPR048955">
    <property type="entry name" value="Cip1-like_core"/>
</dbReference>
<reference evidence="2 3" key="1">
    <citation type="submission" date="2015-03" db="EMBL/GenBank/DDBJ databases">
        <title>Genome assembly of Sandaracinus amylolyticus DSM 53668.</title>
        <authorList>
            <person name="Sharma G."/>
            <person name="Subramanian S."/>
        </authorList>
    </citation>
    <scope>NUCLEOTIDE SEQUENCE [LARGE SCALE GENOMIC DNA]</scope>
    <source>
        <strain evidence="2 3">DSM 53668</strain>
    </source>
</reference>
<dbReference type="STRING" id="927083.DB32_001954"/>
<gene>
    <name evidence="2" type="ORF">DB32_001954</name>
</gene>
<dbReference type="PROSITE" id="PS51257">
    <property type="entry name" value="PROKAR_LIPOPROTEIN"/>
    <property type="match status" value="1"/>
</dbReference>
<dbReference type="Proteomes" id="UP000034883">
    <property type="component" value="Chromosome"/>
</dbReference>
<proteinExistence type="predicted"/>
<name>A0A0F6W179_9BACT</name>
<evidence type="ECO:0000259" key="1">
    <source>
        <dbReference type="Pfam" id="PF21340"/>
    </source>
</evidence>
<dbReference type="KEGG" id="samy:DB32_001954"/>
<sequence length="250" mass="25970">MLRSSQALAMVLLLGCGRVGYDPGSSDGGSADLDAAAQVDECAARHAGARVCSGFEGDVGTYWSLTTRDGGTIATTTTVAHRGARALRAEVGGSGSTAFAHHRFVPIASGDLWLRAFVRVPAPSGSVGVNLLAVEHEGSDVFGIDVNVGVDGRLLVYGVEAGTFDAPDDVRLRADEWACVELRIGVSDADGELELFVDGARAVSATGIDSYPEGDYDRLLVGVAWSDASQAPFEVLIDDVVLDVQPIGCD</sequence>
<dbReference type="AlphaFoldDB" id="A0A0F6W179"/>
<organism evidence="2 3">
    <name type="scientific">Sandaracinus amylolyticus</name>
    <dbReference type="NCBI Taxonomy" id="927083"/>
    <lineage>
        <taxon>Bacteria</taxon>
        <taxon>Pseudomonadati</taxon>
        <taxon>Myxococcota</taxon>
        <taxon>Polyangia</taxon>
        <taxon>Polyangiales</taxon>
        <taxon>Sandaracinaceae</taxon>
        <taxon>Sandaracinus</taxon>
    </lineage>
</organism>
<dbReference type="Pfam" id="PF21340">
    <property type="entry name" value="Polysacc_lyase-like"/>
    <property type="match status" value="1"/>
</dbReference>
<evidence type="ECO:0000313" key="3">
    <source>
        <dbReference type="Proteomes" id="UP000034883"/>
    </source>
</evidence>
<dbReference type="RefSeq" id="WP_053232108.1">
    <property type="nucleotide sequence ID" value="NZ_CP011125.1"/>
</dbReference>
<dbReference type="Gene3D" id="2.60.120.200">
    <property type="match status" value="1"/>
</dbReference>
<accession>A0A0F6W179</accession>
<evidence type="ECO:0000313" key="2">
    <source>
        <dbReference type="EMBL" id="AKF04805.1"/>
    </source>
</evidence>
<feature type="domain" description="Cip1-like core" evidence="1">
    <location>
        <begin position="67"/>
        <end position="201"/>
    </location>
</feature>
<dbReference type="EMBL" id="CP011125">
    <property type="protein sequence ID" value="AKF04805.1"/>
    <property type="molecule type" value="Genomic_DNA"/>
</dbReference>
<dbReference type="OrthoDB" id="1164393at2"/>